<sequence>MGIRYYAHAVLPHNVQAEQELLDGYYQRAPLMQRLSLENPDHDCDLDKAWSRLQRLLEPQDDEPPRAAYRLFEGQVIMANEGEHWPYMRVVGPAEVVTGAADLATVTRFDVRAAVHTGRIRPDDEDEVAHFLGRAQRYFARAAENGWAVSYTIA</sequence>
<dbReference type="RefSeq" id="WP_275236544.1">
    <property type="nucleotide sequence ID" value="NZ_JARFJC010000004.1"/>
</dbReference>
<evidence type="ECO:0000313" key="1">
    <source>
        <dbReference type="EMBL" id="MDF8264322.1"/>
    </source>
</evidence>
<accession>A0ABT6C608</accession>
<protein>
    <submittedName>
        <fullName evidence="1">DUF1877 family protein</fullName>
    </submittedName>
</protein>
<proteinExistence type="predicted"/>
<evidence type="ECO:0000313" key="2">
    <source>
        <dbReference type="Proteomes" id="UP001528912"/>
    </source>
</evidence>
<dbReference type="Pfam" id="PF08974">
    <property type="entry name" value="DUF1877"/>
    <property type="match status" value="1"/>
</dbReference>
<dbReference type="InterPro" id="IPR035944">
    <property type="entry name" value="YfbM-like_sf"/>
</dbReference>
<dbReference type="Proteomes" id="UP001528912">
    <property type="component" value="Unassembled WGS sequence"/>
</dbReference>
<dbReference type="EMBL" id="JAROAV010000028">
    <property type="protein sequence ID" value="MDF8264322.1"/>
    <property type="molecule type" value="Genomic_DNA"/>
</dbReference>
<dbReference type="InterPro" id="IPR015068">
    <property type="entry name" value="DUF1877"/>
</dbReference>
<reference evidence="1 2" key="1">
    <citation type="submission" date="2023-03" db="EMBL/GenBank/DDBJ databases">
        <title>YIM 133296 draft genome.</title>
        <authorList>
            <person name="Xiong L."/>
        </authorList>
    </citation>
    <scope>NUCLEOTIDE SEQUENCE [LARGE SCALE GENOMIC DNA]</scope>
    <source>
        <strain evidence="1 2">YIM 133296</strain>
    </source>
</reference>
<name>A0ABT6C608_9MICO</name>
<organism evidence="1 2">
    <name type="scientific">Luteipulveratus flavus</name>
    <dbReference type="NCBI Taxonomy" id="3031728"/>
    <lineage>
        <taxon>Bacteria</taxon>
        <taxon>Bacillati</taxon>
        <taxon>Actinomycetota</taxon>
        <taxon>Actinomycetes</taxon>
        <taxon>Micrococcales</taxon>
        <taxon>Dermacoccaceae</taxon>
        <taxon>Luteipulveratus</taxon>
    </lineage>
</organism>
<keyword evidence="2" id="KW-1185">Reference proteome</keyword>
<comment type="caution">
    <text evidence="1">The sequence shown here is derived from an EMBL/GenBank/DDBJ whole genome shotgun (WGS) entry which is preliminary data.</text>
</comment>
<dbReference type="Gene3D" id="3.40.1760.10">
    <property type="entry name" value="YfbM-like super family"/>
    <property type="match status" value="1"/>
</dbReference>
<gene>
    <name evidence="1" type="ORF">P4R38_08720</name>
</gene>